<dbReference type="PANTHER" id="PTHR20905:SF1">
    <property type="entry name" value="AT07410P-RELATED"/>
    <property type="match status" value="1"/>
</dbReference>
<reference evidence="2" key="1">
    <citation type="submission" date="2021-02" db="EMBL/GenBank/DDBJ databases">
        <authorList>
            <person name="Bekaert M."/>
        </authorList>
    </citation>
    <scope>NUCLEOTIDE SEQUENCE</scope>
    <source>
        <strain evidence="2">IoA-00</strain>
    </source>
</reference>
<dbReference type="Gene3D" id="3.40.630.30">
    <property type="match status" value="1"/>
</dbReference>
<dbReference type="InterPro" id="IPR016181">
    <property type="entry name" value="Acyl_CoA_acyltransferase"/>
</dbReference>
<dbReference type="PROSITE" id="PS51186">
    <property type="entry name" value="GNAT"/>
    <property type="match status" value="1"/>
</dbReference>
<accession>A0A7R8H687</accession>
<dbReference type="InterPro" id="IPR000182">
    <property type="entry name" value="GNAT_dom"/>
</dbReference>
<dbReference type="AlphaFoldDB" id="A0A7R8H687"/>
<keyword evidence="3" id="KW-1185">Reference proteome</keyword>
<dbReference type="PANTHER" id="PTHR20905">
    <property type="entry name" value="N-ACETYLTRANSFERASE-RELATED"/>
    <property type="match status" value="1"/>
</dbReference>
<dbReference type="Proteomes" id="UP000675881">
    <property type="component" value="Chromosome 3"/>
</dbReference>
<dbReference type="Pfam" id="PF13508">
    <property type="entry name" value="Acetyltransf_7"/>
    <property type="match status" value="1"/>
</dbReference>
<dbReference type="GO" id="GO:0008080">
    <property type="term" value="F:N-acetyltransferase activity"/>
    <property type="evidence" value="ECO:0007669"/>
    <property type="project" value="TreeGrafter"/>
</dbReference>
<feature type="domain" description="N-acetyltransferase" evidence="1">
    <location>
        <begin position="227"/>
        <end position="352"/>
    </location>
</feature>
<dbReference type="SUPFAM" id="SSF55729">
    <property type="entry name" value="Acyl-CoA N-acyltransferases (Nat)"/>
    <property type="match status" value="1"/>
</dbReference>
<name>A0A7R8H687_LEPSM</name>
<evidence type="ECO:0000313" key="3">
    <source>
        <dbReference type="Proteomes" id="UP000675881"/>
    </source>
</evidence>
<protein>
    <submittedName>
        <fullName evidence="2">(salmon louse) hypothetical protein</fullName>
    </submittedName>
</protein>
<evidence type="ECO:0000259" key="1">
    <source>
        <dbReference type="PROSITE" id="PS51186"/>
    </source>
</evidence>
<dbReference type="CDD" id="cd04301">
    <property type="entry name" value="NAT_SF"/>
    <property type="match status" value="1"/>
</dbReference>
<dbReference type="OrthoDB" id="2115692at2759"/>
<evidence type="ECO:0000313" key="2">
    <source>
        <dbReference type="EMBL" id="CAF2892003.1"/>
    </source>
</evidence>
<sequence length="363" mass="41455">MLEAVKVTRSQMMAWRTNEEFHDLFEIAVSKVDELDLDSLSGTRKEIHPDASQEPFSASPEQHFRQQYLAFIYAIIVQIDDSVTTLYVPTNNGGEECAGGDRSETLDGAEKHTMTQKRFNAVAVCNSHHLLLDNISLPRLVKEFAGRIEKRRKIFGLKLQGSDLNRIDEHLMSYFFTREPLGVALGATDHSLYKDWLREITSANIEQQASYGCFDGKHLAGLLINTIVYKDSTKNIKNIMDIIESRNLDHPLKKIFQFMKDVLYKDIDIFENTETVFYPYILSVDPTYVGKGIGRRVLELSEEEARSRGIKEVSSETTGVYSGKLFEKMGYKNLRNVAYNDTKATYFHNLGENIAANAWRKQL</sequence>
<organism evidence="2 3">
    <name type="scientific">Lepeophtheirus salmonis</name>
    <name type="common">Salmon louse</name>
    <name type="synonym">Caligus salmonis</name>
    <dbReference type="NCBI Taxonomy" id="72036"/>
    <lineage>
        <taxon>Eukaryota</taxon>
        <taxon>Metazoa</taxon>
        <taxon>Ecdysozoa</taxon>
        <taxon>Arthropoda</taxon>
        <taxon>Crustacea</taxon>
        <taxon>Multicrustacea</taxon>
        <taxon>Hexanauplia</taxon>
        <taxon>Copepoda</taxon>
        <taxon>Siphonostomatoida</taxon>
        <taxon>Caligidae</taxon>
        <taxon>Lepeophtheirus</taxon>
    </lineage>
</organism>
<gene>
    <name evidence="2" type="ORF">LSAA_7683</name>
</gene>
<proteinExistence type="predicted"/>
<dbReference type="EMBL" id="HG994582">
    <property type="protein sequence ID" value="CAF2892003.1"/>
    <property type="molecule type" value="Genomic_DNA"/>
</dbReference>